<dbReference type="InterPro" id="IPR000847">
    <property type="entry name" value="LysR_HTH_N"/>
</dbReference>
<dbReference type="SUPFAM" id="SSF46785">
    <property type="entry name" value="Winged helix' DNA-binding domain"/>
    <property type="match status" value="1"/>
</dbReference>
<dbReference type="InterPro" id="IPR005119">
    <property type="entry name" value="LysR_subst-bd"/>
</dbReference>
<comment type="similarity">
    <text evidence="1">Belongs to the LysR transcriptional regulatory family.</text>
</comment>
<dbReference type="InterPro" id="IPR058163">
    <property type="entry name" value="LysR-type_TF_proteobact-type"/>
</dbReference>
<dbReference type="Proteomes" id="UP000676428">
    <property type="component" value="Chromosome"/>
</dbReference>
<evidence type="ECO:0000313" key="7">
    <source>
        <dbReference type="Proteomes" id="UP000676428"/>
    </source>
</evidence>
<keyword evidence="3" id="KW-0238">DNA-binding</keyword>
<organism evidence="6 7">
    <name type="scientific">Shewanella dokdonensis</name>
    <dbReference type="NCBI Taxonomy" id="712036"/>
    <lineage>
        <taxon>Bacteria</taxon>
        <taxon>Pseudomonadati</taxon>
        <taxon>Pseudomonadota</taxon>
        <taxon>Gammaproteobacteria</taxon>
        <taxon>Alteromonadales</taxon>
        <taxon>Shewanellaceae</taxon>
        <taxon>Shewanella</taxon>
    </lineage>
</organism>
<reference evidence="6 7" key="1">
    <citation type="journal article" date="2012" name="Int. J. Syst. Evol. Microbiol.">
        <title>Shewanella dokdonensis sp. nov., isolated from seawater.</title>
        <authorList>
            <person name="Sung H.R."/>
            <person name="Yoon J.H."/>
            <person name="Ghim S.Y."/>
        </authorList>
    </citation>
    <scope>NUCLEOTIDE SEQUENCE [LARGE SCALE GENOMIC DNA]</scope>
    <source>
        <strain evidence="6 7">DSM 23626</strain>
    </source>
</reference>
<feature type="domain" description="HTH lysR-type" evidence="5">
    <location>
        <begin position="4"/>
        <end position="61"/>
    </location>
</feature>
<keyword evidence="4" id="KW-0804">Transcription</keyword>
<evidence type="ECO:0000256" key="2">
    <source>
        <dbReference type="ARBA" id="ARBA00023015"/>
    </source>
</evidence>
<dbReference type="InterPro" id="IPR036390">
    <property type="entry name" value="WH_DNA-bd_sf"/>
</dbReference>
<dbReference type="Gene3D" id="3.40.190.290">
    <property type="match status" value="1"/>
</dbReference>
<dbReference type="Gene3D" id="1.10.10.10">
    <property type="entry name" value="Winged helix-like DNA-binding domain superfamily/Winged helix DNA-binding domain"/>
    <property type="match status" value="1"/>
</dbReference>
<protein>
    <submittedName>
        <fullName evidence="6">LysR family transcriptional regulator</fullName>
    </submittedName>
</protein>
<proteinExistence type="inferred from homology"/>
<dbReference type="CDD" id="cd08474">
    <property type="entry name" value="PBP2_CrgA_like_5"/>
    <property type="match status" value="1"/>
</dbReference>
<dbReference type="PRINTS" id="PR00039">
    <property type="entry name" value="HTHLYSR"/>
</dbReference>
<dbReference type="RefSeq" id="WP_213682980.1">
    <property type="nucleotide sequence ID" value="NZ_CP074572.1"/>
</dbReference>
<dbReference type="PANTHER" id="PTHR30537">
    <property type="entry name" value="HTH-TYPE TRANSCRIPTIONAL REGULATOR"/>
    <property type="match status" value="1"/>
</dbReference>
<dbReference type="InterPro" id="IPR036388">
    <property type="entry name" value="WH-like_DNA-bd_sf"/>
</dbReference>
<evidence type="ECO:0000256" key="4">
    <source>
        <dbReference type="ARBA" id="ARBA00023163"/>
    </source>
</evidence>
<dbReference type="Pfam" id="PF03466">
    <property type="entry name" value="LysR_substrate"/>
    <property type="match status" value="1"/>
</dbReference>
<sequence length="310" mass="35200">MSQENFNDLYAFVCVAQEGSFTKAAARLNISQSALSQTVRNLEQRMGIRLLSRTTRSVATTHAGERLFIKLAPLFEDVTQELQDIGELRDCPRGIIRITTPEHAIDQVLWPVVKRFMDKYPDVTVELNADNRLVDIVGERFDAGVRLGEMLAKDMVAMPITPELRIAVTASAAYLAKHGTPSHPKELMQHRCINWRLPTAGGLLPWEFERGSEKINIRPNNSLILNTSHAGIQAALDGMGIFYTMEEKIVPYLNDGRLVRILEDWCQPFPGFYLYYPSRHHRSQAFSLFLEELRYRGNNARSDPCPPQVM</sequence>
<keyword evidence="2" id="KW-0805">Transcription regulation</keyword>
<evidence type="ECO:0000256" key="3">
    <source>
        <dbReference type="ARBA" id="ARBA00023125"/>
    </source>
</evidence>
<dbReference type="EMBL" id="CP074572">
    <property type="protein sequence ID" value="QVK24392.1"/>
    <property type="molecule type" value="Genomic_DNA"/>
</dbReference>
<dbReference type="PROSITE" id="PS50931">
    <property type="entry name" value="HTH_LYSR"/>
    <property type="match status" value="1"/>
</dbReference>
<dbReference type="SUPFAM" id="SSF53850">
    <property type="entry name" value="Periplasmic binding protein-like II"/>
    <property type="match status" value="1"/>
</dbReference>
<dbReference type="PANTHER" id="PTHR30537:SF1">
    <property type="entry name" value="HTH-TYPE TRANSCRIPTIONAL REGULATOR PGRR"/>
    <property type="match status" value="1"/>
</dbReference>
<evidence type="ECO:0000259" key="5">
    <source>
        <dbReference type="PROSITE" id="PS50931"/>
    </source>
</evidence>
<keyword evidence="7" id="KW-1185">Reference proteome</keyword>
<evidence type="ECO:0000313" key="6">
    <source>
        <dbReference type="EMBL" id="QVK24392.1"/>
    </source>
</evidence>
<evidence type="ECO:0000256" key="1">
    <source>
        <dbReference type="ARBA" id="ARBA00009437"/>
    </source>
</evidence>
<name>A0ABX8DI14_9GAMM</name>
<accession>A0ABX8DI14</accession>
<dbReference type="Pfam" id="PF00126">
    <property type="entry name" value="HTH_1"/>
    <property type="match status" value="1"/>
</dbReference>
<gene>
    <name evidence="6" type="ORF">KHX94_07885</name>
</gene>